<proteinExistence type="inferred from homology"/>
<keyword evidence="1" id="KW-0862">Zinc</keyword>
<evidence type="ECO:0000259" key="3">
    <source>
        <dbReference type="Pfam" id="PF22999"/>
    </source>
</evidence>
<dbReference type="InterPro" id="IPR054477">
    <property type="entry name" value="LTN1_E3_ligase_6th"/>
</dbReference>
<dbReference type="Pfam" id="PF23009">
    <property type="entry name" value="UBC_like"/>
    <property type="match status" value="1"/>
</dbReference>
<keyword evidence="6" id="KW-1185">Reference proteome</keyword>
<comment type="catalytic activity">
    <reaction evidence="1">
        <text>S-ubiquitinyl-[E2 ubiquitin-conjugating enzyme]-L-cysteine + [acceptor protein]-L-lysine = [E2 ubiquitin-conjugating enzyme]-L-cysteine + N(6)-ubiquitinyl-[acceptor protein]-L-lysine.</text>
        <dbReference type="EC" id="2.3.2.27"/>
    </reaction>
</comment>
<organism evidence="5 6">
    <name type="scientific">Saitozyma podzolica</name>
    <dbReference type="NCBI Taxonomy" id="1890683"/>
    <lineage>
        <taxon>Eukaryota</taxon>
        <taxon>Fungi</taxon>
        <taxon>Dikarya</taxon>
        <taxon>Basidiomycota</taxon>
        <taxon>Agaricomycotina</taxon>
        <taxon>Tremellomycetes</taxon>
        <taxon>Tremellales</taxon>
        <taxon>Trimorphomycetaceae</taxon>
        <taxon>Saitozyma</taxon>
    </lineage>
</organism>
<dbReference type="GO" id="GO:0005829">
    <property type="term" value="C:cytosol"/>
    <property type="evidence" value="ECO:0007669"/>
    <property type="project" value="UniProtKB-UniRule"/>
</dbReference>
<dbReference type="Proteomes" id="UP000279259">
    <property type="component" value="Unassembled WGS sequence"/>
</dbReference>
<dbReference type="PANTHER" id="PTHR12389">
    <property type="entry name" value="ZINC FINGER PROTEIN 294"/>
    <property type="match status" value="1"/>
</dbReference>
<feature type="region of interest" description="Disordered" evidence="2">
    <location>
        <begin position="410"/>
        <end position="460"/>
    </location>
</feature>
<feature type="compositionally biased region" description="Polar residues" evidence="2">
    <location>
        <begin position="1"/>
        <end position="11"/>
    </location>
</feature>
<dbReference type="GO" id="GO:1990112">
    <property type="term" value="C:RQC complex"/>
    <property type="evidence" value="ECO:0007669"/>
    <property type="project" value="UniProtKB-UniRule"/>
</dbReference>
<dbReference type="EMBL" id="RSCD01000016">
    <property type="protein sequence ID" value="RSH88769.1"/>
    <property type="molecule type" value="Genomic_DNA"/>
</dbReference>
<protein>
    <recommendedName>
        <fullName evidence="1">E3 ubiquitin-protein ligase listerin</fullName>
        <ecNumber evidence="1">2.3.2.27</ecNumber>
    </recommendedName>
    <alternativeName>
        <fullName evidence="1">RING-type E3 ubiquitin transferase listerin</fullName>
    </alternativeName>
</protein>
<comment type="function">
    <text evidence="1">E3 ubiquitin-protein ligase. Component of the ribosome quality control complex (RQC), a ribosome-associated complex that mediates ubiquitination and extraction of incompletely synthesized nascent chains for proteasomal degradation.</text>
</comment>
<evidence type="ECO:0000259" key="4">
    <source>
        <dbReference type="Pfam" id="PF23009"/>
    </source>
</evidence>
<evidence type="ECO:0000313" key="6">
    <source>
        <dbReference type="Proteomes" id="UP000279259"/>
    </source>
</evidence>
<feature type="compositionally biased region" description="Acidic residues" evidence="2">
    <location>
        <begin position="423"/>
        <end position="449"/>
    </location>
</feature>
<sequence>MPKQSKSSASAGTRKKHASKKSGKDGDGDAGGGSAGGQRPPKEKGQKKLSKAQKKALPKVKQYIPPPKPPAPPIPDPLDGQGLARTLPAELVVVLRRLGKKDEVTRRKGLEEMREGWVGMLKQGDEVEQEIRETALVSAVPVWLHNLASLLQSPFHRSLALQLHAELLSVPSNRDVIGSWMVAALEEGRRAGGTGLRSWEDSVAWTEQPDRIDLVPQLSSLAEYLSLSILDPPSLHDDIHPAPVSSAPIPQKAVKGAKGRPTPAPTPPPVLAEEESVLEERWARYRVGGLTGLAWLVQQLSKNGVVLPQELLELLRHPILWSAVSSVPSDDSIGAQQPTVRKAAYALLDALVDSFPDEVAKSEMLELLSTAVLDCVWLEKEAAVWQQAGAAVVKFLSKYKDCWEIARRAETREGQSSTGPSAEDPEGDGDEDEEGGDDDDDEEDEDGEGETNGQQLEASAPKATSKAYGDFLQFIATTCPSIPHLTYPLLLVVISTIPDTLLPLEGEPSPALRTLFGHLWSPVDARLLSTHSLPGQASAYQTFFQDFVDCTVFLVGKASRSEDGRMTAEWLVKEQLGERAWAEGVLQLGSRGGRRRGGQDGSEAEATIFGKALGRLASIQEDLARILMPLLSQALIAACFESTSGEAGSSILPRSLRIVSAVRESCTDGTMGASLDALVGDLAQRSAERLASLVHSELPEAAVYAEHVVESLTEHPLLIGKETQEPDSFLNAVSPALVIALLAALSGSQAEGSANTLWSLIKSTEVPRDTRFALAQGVLDAPSARLIYDGSLDCIALEATQVALSEGTLAATALAKASVRRSELSVDALHTVLALVCTAIHDSVHSVLTDSPDAASPPPPLPDAAMEVFAAYAGDHPHEIIHSDVYTQALVAVHHAAYLFPRLDPSVPAPAVAGEVFSRFNKLSPEQEAIVGTGIVASLAELVSQVSCKASSPDITLPIINPLVPCSSEQVSEPADVDTAGRSRAARYAEAALALLRADRHLAETNHALLQMVLEASILAQDALAVPGASRGLFGPSTRSSHLSDFVREAEGTLSYALASVDDVPLAWHSATAQSFKSTDLADTADFVQKLLWNLAQDVVLDGGDVAARVLGDVLSRQLRQSGAGEKEAEAWLAFAPQLALALILAVKPLLLDTKSFETAQNRLASAVTTIPAKSANSKGIPALRLLIASAPPRDAPSVFLPQQRAVFVLRHVGGWLTSDEADDLDEEIEYRLAQLYTALAPIVQDLSGGHWDSIFDLVDSGLEIRDLCSTNKSLRALWTGKDAQLGLVLKLFLQCRDADSVPVQMIQALLLDLLQDVPNAAMEATGIAELVDLLRLSTSFAIQSTAYRILSRVIRSRTLALVLEVEASVAEAEEGLASRTIALPQELEEVVRYGVDVDWHGEVSIPAILGQLLAWMAILDHFDDASRTLRWAYLDQLNSSQLLTQGLLPLLFAVLGISEVGAWNFPASSYAVDEFYPDLLEPEDLPDLAPLASHVFYRTLVTLPSVMRTYYEGLKDRQLSMSMLAFTARHYSPVIIAHEFSALRQPSAMAQLTEEGLNVRIAQGGGATVAAGGGSAEAIASYVVDEQPMEIGIRLPAEFPLKGVDVRDLRRVGVPENKWRGWLMSIQQTVTSRNGLMLEALTVFKKNVALHFEGVVECAICYSPAGRARTGSTRAVSSNGSTARTRLAVLCVGRSFSAGKTRLPGNGQAANKSDMRLPMFPA</sequence>
<keyword evidence="1" id="KW-0833">Ubl conjugation pathway</keyword>
<dbReference type="InterPro" id="IPR039795">
    <property type="entry name" value="LTN1/Rkr1"/>
</dbReference>
<dbReference type="Pfam" id="PF22999">
    <property type="entry name" value="LTN1_E3_ligase_6th"/>
    <property type="match status" value="1"/>
</dbReference>
<dbReference type="PANTHER" id="PTHR12389:SF0">
    <property type="entry name" value="E3 UBIQUITIN-PROTEIN LIGASE LISTERIN"/>
    <property type="match status" value="1"/>
</dbReference>
<dbReference type="GO" id="GO:0061630">
    <property type="term" value="F:ubiquitin protein ligase activity"/>
    <property type="evidence" value="ECO:0007669"/>
    <property type="project" value="UniProtKB-UniRule"/>
</dbReference>
<evidence type="ECO:0000256" key="2">
    <source>
        <dbReference type="SAM" id="MobiDB-lite"/>
    </source>
</evidence>
<comment type="similarity">
    <text evidence="1">Belongs to the LTN1 family.</text>
</comment>
<dbReference type="GO" id="GO:0008270">
    <property type="term" value="F:zinc ion binding"/>
    <property type="evidence" value="ECO:0007669"/>
    <property type="project" value="UniProtKB-KW"/>
</dbReference>
<accession>A0A427YC57</accession>
<dbReference type="UniPathway" id="UPA00143"/>
<feature type="domain" description="E3 ubiquitin-protein ligase listerin HEAT repeat region" evidence="3">
    <location>
        <begin position="1326"/>
        <end position="1544"/>
    </location>
</feature>
<dbReference type="GO" id="GO:1990116">
    <property type="term" value="P:ribosome-associated ubiquitin-dependent protein catabolic process"/>
    <property type="evidence" value="ECO:0007669"/>
    <property type="project" value="UniProtKB-UniRule"/>
</dbReference>
<gene>
    <name evidence="5" type="ORF">EHS25_002997</name>
</gene>
<evidence type="ECO:0000313" key="5">
    <source>
        <dbReference type="EMBL" id="RSH88769.1"/>
    </source>
</evidence>
<dbReference type="OrthoDB" id="6108at2759"/>
<dbReference type="EC" id="2.3.2.27" evidence="1"/>
<dbReference type="GO" id="GO:0043023">
    <property type="term" value="F:ribosomal large subunit binding"/>
    <property type="evidence" value="ECO:0007669"/>
    <property type="project" value="TreeGrafter"/>
</dbReference>
<comment type="pathway">
    <text evidence="1">Protein modification; protein ubiquitination.</text>
</comment>
<keyword evidence="1" id="KW-0808">Transferase</keyword>
<dbReference type="InterPro" id="IPR054478">
    <property type="entry name" value="LTN1_UBC"/>
</dbReference>
<reference evidence="5 6" key="1">
    <citation type="submission" date="2018-11" db="EMBL/GenBank/DDBJ databases">
        <title>Genome sequence of Saitozyma podzolica DSM 27192.</title>
        <authorList>
            <person name="Aliyu H."/>
            <person name="Gorte O."/>
            <person name="Ochsenreither K."/>
        </authorList>
    </citation>
    <scope>NUCLEOTIDE SEQUENCE [LARGE SCALE GENOMIC DNA]</scope>
    <source>
        <strain evidence="5 6">DSM 27192</strain>
    </source>
</reference>
<keyword evidence="1" id="KW-0863">Zinc-finger</keyword>
<evidence type="ECO:0000256" key="1">
    <source>
        <dbReference type="RuleBase" id="RU367090"/>
    </source>
</evidence>
<feature type="region of interest" description="Disordered" evidence="2">
    <location>
        <begin position="1"/>
        <end position="82"/>
    </location>
</feature>
<feature type="compositionally biased region" description="Pro residues" evidence="2">
    <location>
        <begin position="64"/>
        <end position="76"/>
    </location>
</feature>
<feature type="compositionally biased region" description="Basic residues" evidence="2">
    <location>
        <begin position="47"/>
        <end position="58"/>
    </location>
</feature>
<feature type="domain" description="E3 ubiquitin-protein ligase listerin ubiquitin conjugating" evidence="4">
    <location>
        <begin position="1570"/>
        <end position="1650"/>
    </location>
</feature>
<keyword evidence="1" id="KW-0479">Metal-binding</keyword>
<comment type="caution">
    <text evidence="5">The sequence shown here is derived from an EMBL/GenBank/DDBJ whole genome shotgun (WGS) entry which is preliminary data.</text>
</comment>
<dbReference type="GO" id="GO:0072344">
    <property type="term" value="P:rescue of stalled ribosome"/>
    <property type="evidence" value="ECO:0007669"/>
    <property type="project" value="UniProtKB-UniRule"/>
</dbReference>
<comment type="subunit">
    <text evidence="1">Component of the ribosome quality control complex (RQC).</text>
</comment>
<dbReference type="STRING" id="1890683.A0A427YC57"/>
<name>A0A427YC57_9TREE</name>
<dbReference type="GO" id="GO:0016567">
    <property type="term" value="P:protein ubiquitination"/>
    <property type="evidence" value="ECO:0007669"/>
    <property type="project" value="UniProtKB-UniPathway"/>
</dbReference>